<feature type="transmembrane region" description="Helical" evidence="9">
    <location>
        <begin position="397"/>
        <end position="425"/>
    </location>
</feature>
<dbReference type="Pfam" id="PF02028">
    <property type="entry name" value="BCCT"/>
    <property type="match status" value="1"/>
</dbReference>
<feature type="transmembrane region" description="Helical" evidence="9">
    <location>
        <begin position="94"/>
        <end position="115"/>
    </location>
</feature>
<keyword evidence="7 9" id="KW-0472">Membrane</keyword>
<feature type="transmembrane region" description="Helical" evidence="9">
    <location>
        <begin position="478"/>
        <end position="501"/>
    </location>
</feature>
<evidence type="ECO:0000256" key="5">
    <source>
        <dbReference type="ARBA" id="ARBA00022692"/>
    </source>
</evidence>
<keyword evidence="4" id="KW-1003">Cell membrane</keyword>
<feature type="transmembrane region" description="Helical" evidence="9">
    <location>
        <begin position="46"/>
        <end position="74"/>
    </location>
</feature>
<keyword evidence="3" id="KW-0813">Transport</keyword>
<organism evidence="10 11">
    <name type="scientific">Ureibacillus aquaedulcis</name>
    <dbReference type="NCBI Taxonomy" id="3058421"/>
    <lineage>
        <taxon>Bacteria</taxon>
        <taxon>Bacillati</taxon>
        <taxon>Bacillota</taxon>
        <taxon>Bacilli</taxon>
        <taxon>Bacillales</taxon>
        <taxon>Caryophanaceae</taxon>
        <taxon>Ureibacillus</taxon>
    </lineage>
</organism>
<comment type="subcellular location">
    <subcellularLocation>
        <location evidence="1">Cell membrane</location>
        <topology evidence="1">Multi-pass membrane protein</topology>
    </subcellularLocation>
</comment>
<evidence type="ECO:0000256" key="3">
    <source>
        <dbReference type="ARBA" id="ARBA00022448"/>
    </source>
</evidence>
<dbReference type="RefSeq" id="WP_301136997.1">
    <property type="nucleotide sequence ID" value="NZ_JAUHTQ010000002.1"/>
</dbReference>
<evidence type="ECO:0000256" key="6">
    <source>
        <dbReference type="ARBA" id="ARBA00022989"/>
    </source>
</evidence>
<evidence type="ECO:0000256" key="2">
    <source>
        <dbReference type="ARBA" id="ARBA00005658"/>
    </source>
</evidence>
<protein>
    <submittedName>
        <fullName evidence="10">BCCT family transporter</fullName>
    </submittedName>
</protein>
<reference evidence="10" key="1">
    <citation type="submission" date="2023-07" db="EMBL/GenBank/DDBJ databases">
        <title>Ureibacillus sp. isolated from freshwater well.</title>
        <authorList>
            <person name="Kirdat K."/>
            <person name="Bhatt A."/>
            <person name="Teware R."/>
            <person name="Bhavsar Y."/>
            <person name="Yadav A."/>
        </authorList>
    </citation>
    <scope>NUCLEOTIDE SEQUENCE</scope>
    <source>
        <strain evidence="10">BA0131</strain>
    </source>
</reference>
<dbReference type="PANTHER" id="PTHR30047">
    <property type="entry name" value="HIGH-AFFINITY CHOLINE TRANSPORT PROTEIN-RELATED"/>
    <property type="match status" value="1"/>
</dbReference>
<comment type="similarity">
    <text evidence="2">Belongs to the BCCT transporter (TC 2.A.15) family.</text>
</comment>
<feature type="region of interest" description="Disordered" evidence="8">
    <location>
        <begin position="527"/>
        <end position="546"/>
    </location>
</feature>
<feature type="transmembrane region" description="Helical" evidence="9">
    <location>
        <begin position="147"/>
        <end position="168"/>
    </location>
</feature>
<accession>A0ABT8GN25</accession>
<evidence type="ECO:0000256" key="4">
    <source>
        <dbReference type="ARBA" id="ARBA00022475"/>
    </source>
</evidence>
<dbReference type="PANTHER" id="PTHR30047:SF7">
    <property type="entry name" value="HIGH-AFFINITY CHOLINE TRANSPORT PROTEIN"/>
    <property type="match status" value="1"/>
</dbReference>
<evidence type="ECO:0000256" key="9">
    <source>
        <dbReference type="SAM" id="Phobius"/>
    </source>
</evidence>
<proteinExistence type="inferred from homology"/>
<feature type="transmembrane region" description="Helical" evidence="9">
    <location>
        <begin position="270"/>
        <end position="294"/>
    </location>
</feature>
<dbReference type="PROSITE" id="PS51257">
    <property type="entry name" value="PROKAR_LIPOPROTEIN"/>
    <property type="match status" value="1"/>
</dbReference>
<feature type="transmembrane region" description="Helical" evidence="9">
    <location>
        <begin position="446"/>
        <end position="466"/>
    </location>
</feature>
<gene>
    <name evidence="10" type="ORF">QYB95_04600</name>
</gene>
<evidence type="ECO:0000256" key="1">
    <source>
        <dbReference type="ARBA" id="ARBA00004651"/>
    </source>
</evidence>
<feature type="transmembrane region" description="Helical" evidence="9">
    <location>
        <begin position="238"/>
        <end position="258"/>
    </location>
</feature>
<feature type="transmembrane region" description="Helical" evidence="9">
    <location>
        <begin position="351"/>
        <end position="377"/>
    </location>
</feature>
<dbReference type="EMBL" id="JAUHTQ010000002">
    <property type="protein sequence ID" value="MDN4492813.1"/>
    <property type="molecule type" value="Genomic_DNA"/>
</dbReference>
<keyword evidence="5 9" id="KW-0812">Transmembrane</keyword>
<sequence length="546" mass="60053">MEVHKKDSWKIRMNWPVFWISSGFLFAFIIACLINKDVTYSAVGAAYNFVGVYFGGVLQLLMVVFWIIAVVIAFSKWGNIRIGGKNAKREVKNISWYAIIITTMLAAGGVFFAAAEPLAHFLSLPQHFSSIQSGTKEAAVYATAQSYLHWGFLVWGATAFCIPLLVYVKEIKNLPMRPSSMLYLALGKNSVHGWSGKLLDGLALIGVAAGTIGPVGFLGLQLSFALQDLWGIPNTVPIQMIIIIGSTVMFIVAVSTGLMKGMDFLARLTIYLSGIMVVVMLLFGNVVFVADTFVESYGVYLKEFLHMALSRSDVTWLSGWTVFYEAWFLSFGPSMAVLTITLSKGRTLREVLIGIALISPIITNFWFSIFGSTTIALELQTPGSISNVFSQFGMPSVLITVINQFPLSIIWIPLVLILVVLYLVTTGAGVAYSMAVQATGKEVPHIWVRILYSVLIGVVAMLLVWIGGDSAMNTLQSFMVIAGVPLLLFYILLIPGMIRAAKGLYRSEKHRIDNEDSFIKEEHVDNKNPLPLEVNPTGDKDPVRTT</sequence>
<dbReference type="InterPro" id="IPR000060">
    <property type="entry name" value="BCCT_transptr"/>
</dbReference>
<evidence type="ECO:0000256" key="7">
    <source>
        <dbReference type="ARBA" id="ARBA00023136"/>
    </source>
</evidence>
<feature type="transmembrane region" description="Helical" evidence="9">
    <location>
        <begin position="314"/>
        <end position="339"/>
    </location>
</feature>
<name>A0ABT8GN25_9BACL</name>
<keyword evidence="11" id="KW-1185">Reference proteome</keyword>
<evidence type="ECO:0000256" key="8">
    <source>
        <dbReference type="SAM" id="MobiDB-lite"/>
    </source>
</evidence>
<dbReference type="Proteomes" id="UP001172743">
    <property type="component" value="Unassembled WGS sequence"/>
</dbReference>
<evidence type="ECO:0000313" key="10">
    <source>
        <dbReference type="EMBL" id="MDN4492813.1"/>
    </source>
</evidence>
<feature type="transmembrane region" description="Helical" evidence="9">
    <location>
        <begin position="202"/>
        <end position="226"/>
    </location>
</feature>
<comment type="caution">
    <text evidence="10">The sequence shown here is derived from an EMBL/GenBank/DDBJ whole genome shotgun (WGS) entry which is preliminary data.</text>
</comment>
<feature type="transmembrane region" description="Helical" evidence="9">
    <location>
        <begin position="15"/>
        <end position="34"/>
    </location>
</feature>
<keyword evidence="6 9" id="KW-1133">Transmembrane helix</keyword>
<evidence type="ECO:0000313" key="11">
    <source>
        <dbReference type="Proteomes" id="UP001172743"/>
    </source>
</evidence>